<dbReference type="SUPFAM" id="SSF52540">
    <property type="entry name" value="P-loop containing nucleoside triphosphate hydrolases"/>
    <property type="match status" value="1"/>
</dbReference>
<dbReference type="Pfam" id="PF00071">
    <property type="entry name" value="Ras"/>
    <property type="match status" value="1"/>
</dbReference>
<dbReference type="FunFam" id="3.40.50.300:FF:001447">
    <property type="entry name" value="Ras-related protein Rab-1B"/>
    <property type="match status" value="1"/>
</dbReference>
<evidence type="ECO:0000256" key="3">
    <source>
        <dbReference type="ARBA" id="ARBA00023134"/>
    </source>
</evidence>
<dbReference type="SMART" id="SM00175">
    <property type="entry name" value="RAB"/>
    <property type="match status" value="1"/>
</dbReference>
<comment type="similarity">
    <text evidence="1">Belongs to the small GTPase superfamily. Rab family.</text>
</comment>
<proteinExistence type="inferred from homology"/>
<reference evidence="4" key="1">
    <citation type="submission" date="2021-01" db="EMBL/GenBank/DDBJ databases">
        <authorList>
            <person name="Corre E."/>
            <person name="Pelletier E."/>
            <person name="Niang G."/>
            <person name="Scheremetjew M."/>
            <person name="Finn R."/>
            <person name="Kale V."/>
            <person name="Holt S."/>
            <person name="Cochrane G."/>
            <person name="Meng A."/>
            <person name="Brown T."/>
            <person name="Cohen L."/>
        </authorList>
    </citation>
    <scope>NUCLEOTIDE SEQUENCE</scope>
    <source>
        <strain evidence="4">SoJaBio B1-5/56/2</strain>
    </source>
</reference>
<dbReference type="PROSITE" id="PS51421">
    <property type="entry name" value="RAS"/>
    <property type="match status" value="1"/>
</dbReference>
<protein>
    <recommendedName>
        <fullName evidence="5">Small monomeric GTPase</fullName>
    </recommendedName>
</protein>
<dbReference type="AlphaFoldDB" id="A0A7S4JV90"/>
<dbReference type="NCBIfam" id="TIGR00231">
    <property type="entry name" value="small_GTP"/>
    <property type="match status" value="1"/>
</dbReference>
<dbReference type="GO" id="GO:0003924">
    <property type="term" value="F:GTPase activity"/>
    <property type="evidence" value="ECO:0007669"/>
    <property type="project" value="InterPro"/>
</dbReference>
<organism evidence="4">
    <name type="scientific">Paramoeba aestuarina</name>
    <dbReference type="NCBI Taxonomy" id="180227"/>
    <lineage>
        <taxon>Eukaryota</taxon>
        <taxon>Amoebozoa</taxon>
        <taxon>Discosea</taxon>
        <taxon>Flabellinia</taxon>
        <taxon>Dactylopodida</taxon>
        <taxon>Paramoebidae</taxon>
        <taxon>Paramoeba</taxon>
    </lineage>
</organism>
<keyword evidence="3" id="KW-0342">GTP-binding</keyword>
<dbReference type="InterPro" id="IPR020849">
    <property type="entry name" value="Small_GTPase_Ras-type"/>
</dbReference>
<dbReference type="EMBL" id="HBKR01003704">
    <property type="protein sequence ID" value="CAE2275182.1"/>
    <property type="molecule type" value="Transcribed_RNA"/>
</dbReference>
<dbReference type="InterPro" id="IPR001806">
    <property type="entry name" value="Small_GTPase"/>
</dbReference>
<dbReference type="PRINTS" id="PR00449">
    <property type="entry name" value="RASTRNSFRMNG"/>
</dbReference>
<evidence type="ECO:0000256" key="1">
    <source>
        <dbReference type="ARBA" id="ARBA00006270"/>
    </source>
</evidence>
<dbReference type="GO" id="GO:0016020">
    <property type="term" value="C:membrane"/>
    <property type="evidence" value="ECO:0007669"/>
    <property type="project" value="InterPro"/>
</dbReference>
<dbReference type="SMART" id="SM00174">
    <property type="entry name" value="RHO"/>
    <property type="match status" value="1"/>
</dbReference>
<evidence type="ECO:0000256" key="2">
    <source>
        <dbReference type="ARBA" id="ARBA00022741"/>
    </source>
</evidence>
<evidence type="ECO:0000313" key="4">
    <source>
        <dbReference type="EMBL" id="CAE2275182.1"/>
    </source>
</evidence>
<dbReference type="SMART" id="SM00173">
    <property type="entry name" value="RAS"/>
    <property type="match status" value="1"/>
</dbReference>
<sequence>MTEYKIVMTGAAGVGKSALTIQMIQSHFLEEYDPTIEDSYRKRCTIDDETCLLDILDTAHQPEYTAMREGYVRTAQVFIAVYSITARSSFEEIDGFIGSAERQRSDMEDSLPVVLCANKNDLEEYRQVSNEEGKEKAERFGAPFVAASAKTRVNVEEAFFEAVRVVRKRGVGRVSQRRVRRSCALL</sequence>
<dbReference type="InterPro" id="IPR027417">
    <property type="entry name" value="P-loop_NTPase"/>
</dbReference>
<name>A0A7S4JV90_9EUKA</name>
<dbReference type="Gene3D" id="3.40.50.300">
    <property type="entry name" value="P-loop containing nucleotide triphosphate hydrolases"/>
    <property type="match status" value="1"/>
</dbReference>
<dbReference type="InterPro" id="IPR005225">
    <property type="entry name" value="Small_GTP-bd"/>
</dbReference>
<evidence type="ECO:0008006" key="5">
    <source>
        <dbReference type="Google" id="ProtNLM"/>
    </source>
</evidence>
<gene>
    <name evidence="4" type="ORF">NAES01612_LOCUS2455</name>
</gene>
<dbReference type="GO" id="GO:0007165">
    <property type="term" value="P:signal transduction"/>
    <property type="evidence" value="ECO:0007669"/>
    <property type="project" value="InterPro"/>
</dbReference>
<dbReference type="GO" id="GO:0005525">
    <property type="term" value="F:GTP binding"/>
    <property type="evidence" value="ECO:0007669"/>
    <property type="project" value="UniProtKB-KW"/>
</dbReference>
<dbReference type="PANTHER" id="PTHR24070">
    <property type="entry name" value="RAS, DI-RAS, AND RHEB FAMILY MEMBERS OF SMALL GTPASE SUPERFAMILY"/>
    <property type="match status" value="1"/>
</dbReference>
<dbReference type="PROSITE" id="PS51419">
    <property type="entry name" value="RAB"/>
    <property type="match status" value="1"/>
</dbReference>
<keyword evidence="2" id="KW-0547">Nucleotide-binding</keyword>
<accession>A0A7S4JV90</accession>